<evidence type="ECO:0000259" key="1">
    <source>
        <dbReference type="Pfam" id="PF00656"/>
    </source>
</evidence>
<reference evidence="2 3" key="1">
    <citation type="submission" date="2022-11" db="EMBL/GenBank/DDBJ databases">
        <title>Minimal conservation of predation-associated metabolite biosynthetic gene clusters underscores biosynthetic potential of Myxococcota including descriptions for ten novel species: Archangium lansinium sp. nov., Myxococcus landrumus sp. nov., Nannocystis bai.</title>
        <authorList>
            <person name="Ahearne A."/>
            <person name="Stevens C."/>
            <person name="Dowd S."/>
        </authorList>
    </citation>
    <scope>NUCLEOTIDE SEQUENCE [LARGE SCALE GENOMIC DNA]</scope>
    <source>
        <strain evidence="2 3">NCELM</strain>
    </source>
</reference>
<gene>
    <name evidence="2" type="ORF">POL58_49110</name>
</gene>
<dbReference type="Proteomes" id="UP001217838">
    <property type="component" value="Unassembled WGS sequence"/>
</dbReference>
<keyword evidence="3" id="KW-1185">Reference proteome</keyword>
<dbReference type="SUPFAM" id="SSF52129">
    <property type="entry name" value="Caspase-like"/>
    <property type="match status" value="1"/>
</dbReference>
<proteinExistence type="predicted"/>
<dbReference type="Pfam" id="PF00656">
    <property type="entry name" value="Peptidase_C14"/>
    <property type="match status" value="1"/>
</dbReference>
<dbReference type="EMBL" id="JAQNDN010000028">
    <property type="protein sequence ID" value="MDC0675786.1"/>
    <property type="molecule type" value="Genomic_DNA"/>
</dbReference>
<name>A0ABT5BS90_9BACT</name>
<dbReference type="InterPro" id="IPR029030">
    <property type="entry name" value="Caspase-like_dom_sf"/>
</dbReference>
<comment type="caution">
    <text evidence="2">The sequence shown here is derived from an EMBL/GenBank/DDBJ whole genome shotgun (WGS) entry which is preliminary data.</text>
</comment>
<sequence>MRRAAVVIGVRKAGTLVPLHGAIAGAEKLASWLADEGFEVTRLTDEAAPVTASTVMQAITAFVDAGVYEQLVVYFAGHGFVRGFSEYWLLSGAPRDPNQAIVVNESVDLARQTGIPSVVFISDACRSFARSPADQRVTGSLVFPNPDDTLTDTEVEVDRFFAARVGEAAHELAAAEDSYDGIFTHCLREAFEQPSHTMVREVVVDGERWRVVSNRSLRDYLRNAVPTALRSRGFQVRQRPHAMIESGDQVFLGRAKRVDEAVAPASRPPERSWDQALAGGLESFRGSDDFEPGSFAGDEGFRVEGARVTEVHALGCAARRHDADVYVNAQKRPRSVVLEFEGGTGTVLPALPRYYGVVRVENGRVASVTYQPSRRTVNGIEYGERNAELRRLQSAVEDATRRGEFQISRAEAREFANRIRVMKLVDPTLGLYAVYAYAACGDLDQIVSVEQFMSYDIFGRLYDVALLAGERPGPGDDDLAPFVPVLSQGWTYLRSRRGTIPPAAERAEKYLLDALWTTFSAEGMAILLEAVKKGELR</sequence>
<dbReference type="RefSeq" id="WP_272011348.1">
    <property type="nucleotide sequence ID" value="NZ_JAQNDN010000028.1"/>
</dbReference>
<feature type="domain" description="Peptidase C14 caspase" evidence="1">
    <location>
        <begin position="2"/>
        <end position="198"/>
    </location>
</feature>
<evidence type="ECO:0000313" key="2">
    <source>
        <dbReference type="EMBL" id="MDC0675786.1"/>
    </source>
</evidence>
<dbReference type="Gene3D" id="3.40.50.1460">
    <property type="match status" value="1"/>
</dbReference>
<protein>
    <submittedName>
        <fullName evidence="2">Caspase family protein</fullName>
    </submittedName>
</protein>
<evidence type="ECO:0000313" key="3">
    <source>
        <dbReference type="Proteomes" id="UP001217838"/>
    </source>
</evidence>
<dbReference type="InterPro" id="IPR011600">
    <property type="entry name" value="Pept_C14_caspase"/>
</dbReference>
<organism evidence="2 3">
    <name type="scientific">Nannocystis radixulma</name>
    <dbReference type="NCBI Taxonomy" id="2995305"/>
    <lineage>
        <taxon>Bacteria</taxon>
        <taxon>Pseudomonadati</taxon>
        <taxon>Myxococcota</taxon>
        <taxon>Polyangia</taxon>
        <taxon>Nannocystales</taxon>
        <taxon>Nannocystaceae</taxon>
        <taxon>Nannocystis</taxon>
    </lineage>
</organism>
<accession>A0ABT5BS90</accession>